<dbReference type="RefSeq" id="WP_306636209.1">
    <property type="nucleotide sequence ID" value="NZ_JAUSXB010000001.1"/>
</dbReference>
<organism evidence="1 2">
    <name type="scientific">Pseudarthrobacter siccitolerans</name>
    <dbReference type="NCBI Taxonomy" id="861266"/>
    <lineage>
        <taxon>Bacteria</taxon>
        <taxon>Bacillati</taxon>
        <taxon>Actinomycetota</taxon>
        <taxon>Actinomycetes</taxon>
        <taxon>Micrococcales</taxon>
        <taxon>Micrococcaceae</taxon>
        <taxon>Pseudarthrobacter</taxon>
    </lineage>
</organism>
<comment type="caution">
    <text evidence="1">The sequence shown here is derived from an EMBL/GenBank/DDBJ whole genome shotgun (WGS) entry which is preliminary data.</text>
</comment>
<evidence type="ECO:0000313" key="2">
    <source>
        <dbReference type="Proteomes" id="UP001236806"/>
    </source>
</evidence>
<keyword evidence="2" id="KW-1185">Reference proteome</keyword>
<name>A0ABU0PKT8_9MICC</name>
<accession>A0ABU0PKT8</accession>
<protein>
    <submittedName>
        <fullName evidence="1">Uncharacterized protein</fullName>
    </submittedName>
</protein>
<reference evidence="1 2" key="1">
    <citation type="submission" date="2023-07" db="EMBL/GenBank/DDBJ databases">
        <title>Comparative genomics of wheat-associated soil bacteria to identify genetic determinants of phenazine resistance.</title>
        <authorList>
            <person name="Mouncey N."/>
        </authorList>
    </citation>
    <scope>NUCLEOTIDE SEQUENCE [LARGE SCALE GENOMIC DNA]</scope>
    <source>
        <strain evidence="1 2">W1I3</strain>
    </source>
</reference>
<evidence type="ECO:0000313" key="1">
    <source>
        <dbReference type="EMBL" id="MDQ0674555.1"/>
    </source>
</evidence>
<dbReference type="EMBL" id="JAUSXB010000001">
    <property type="protein sequence ID" value="MDQ0674555.1"/>
    <property type="molecule type" value="Genomic_DNA"/>
</dbReference>
<sequence length="161" mass="17053">MLKPRLNLDGRTFEASGKGGLELNMDKDNNIVNSVVTASNEAGLDVKLGEVEVKTESRATTNVSTYCKVPTDTSVRGAPQANGWAHLMSGFYLEERGGTLLTEGELNLAGKAAYAVVVGYDDADGSGKVAATVGVRERGRFIGLVVIWPYSNPGGSRGWIC</sequence>
<gene>
    <name evidence="1" type="ORF">QFZ36_002116</name>
</gene>
<proteinExistence type="predicted"/>
<dbReference type="Proteomes" id="UP001236806">
    <property type="component" value="Unassembled WGS sequence"/>
</dbReference>